<dbReference type="Gene3D" id="3.30.450.20">
    <property type="entry name" value="PAS domain"/>
    <property type="match status" value="2"/>
</dbReference>
<dbReference type="InterPro" id="IPR000014">
    <property type="entry name" value="PAS"/>
</dbReference>
<sequence length="1000" mass="110170">MAFGTPSYPSPLDRIRLGFQDLSIQLEPSRTGEASFETNQSFPKVSKSRQDDKANKKTSLQNFRGIGLNDVSFSPGLSKGSFAPSAEISLNKSFAETWSFYNYIGGGDTGMVFPSTVRNPNKAICTINSRTSEILVANEMACELFGYEEVELIGMELGKLIKLKPKKQATICETHLEPSGDLVEIAGKVVDAIDKNGLVLPVSVWVKKLEHEMNVNQPRCLVVMEPVERTVALVKFDSKGTILSCDEKLAYLHGYLTPAELKGTDIKQLIPAFRLPERGKSLTKDICKQRATGRTRDGATFPLSIAVKLDEEDEDDEDSRLVPPSFEDSTVYFGVIWVFANISGMITFLPDGCIHSINDNFALMLFGYAATEVIGKNITTLIPDFYDILDTTEDSYCLPSLEEEERDHKDCKSEDSGRHSGRGPSSLSSEDHAIKTGNKTVSVKQQSSAVLTNNSVECRVEEFKPTLQGLTSTPNKQASEGLLSRLSAESKLYEDLESDEGIGAVEEFLLPLQPSLKLDLLMLEEELPHLDAPSSKTSLEIIPTARQLEKQNKNKVLAEKENSCKTDLKVKSAGSTKTNYGENSRKIQNVKLPERSTVTKSSGNVEICKNEMKIFVNGGQNGQESSAADGDDEQENDPCDFSSELNTTDDLLAASVNVTSMETSKYDQLESSGQGHVADISSNGEGASDCVQSQKNKRKSRSGYNVGSKIVPRDYIPKCSPHSENMESSTSTDYVTHNSDYHRTSIQQFLSFHNNGSHAKSHNASQFPDSSVHLSSSTKNNRNRNLNKIGSDLLISGVDSNQMHENVPSSFEASLRSFEMHERENYSSVIGLDKSRNGSKSSDYSSQGSTIFPEGSFTGQCKHKDESKLGIIFQIKRVELECGSHIYCMWVSRDPEDPGEATRSYANLTLASSLNSTKDCSISLGEVLMERTQSDSKDPLKEPQETVDSEETEEERIASEGPYRDYYRTLQSIGKGAFGFVKLALRKVDGQEVLFIGTVC</sequence>
<feature type="compositionally biased region" description="Basic and acidic residues" evidence="1">
    <location>
        <begin position="406"/>
        <end position="418"/>
    </location>
</feature>
<evidence type="ECO:0000256" key="1">
    <source>
        <dbReference type="SAM" id="MobiDB-lite"/>
    </source>
</evidence>
<name>A0AAE0RUA9_9BIVA</name>
<feature type="region of interest" description="Disordered" evidence="1">
    <location>
        <begin position="399"/>
        <end position="432"/>
    </location>
</feature>
<dbReference type="EMBL" id="JAEAOA010001338">
    <property type="protein sequence ID" value="KAK3579787.1"/>
    <property type="molecule type" value="Genomic_DNA"/>
</dbReference>
<feature type="compositionally biased region" description="Polar residues" evidence="1">
    <location>
        <begin position="669"/>
        <end position="694"/>
    </location>
</feature>
<reference evidence="3" key="3">
    <citation type="submission" date="2023-05" db="EMBL/GenBank/DDBJ databases">
        <authorList>
            <person name="Smith C.H."/>
        </authorList>
    </citation>
    <scope>NUCLEOTIDE SEQUENCE</scope>
    <source>
        <strain evidence="3">CHS0354</strain>
        <tissue evidence="3">Mantle</tissue>
    </source>
</reference>
<feature type="domain" description="PAS" evidence="2">
    <location>
        <begin position="332"/>
        <end position="400"/>
    </location>
</feature>
<feature type="region of interest" description="Disordered" evidence="1">
    <location>
        <begin position="618"/>
        <end position="640"/>
    </location>
</feature>
<evidence type="ECO:0000313" key="3">
    <source>
        <dbReference type="EMBL" id="KAK3579787.1"/>
    </source>
</evidence>
<feature type="compositionally biased region" description="Polar residues" evidence="1">
    <location>
        <begin position="722"/>
        <end position="736"/>
    </location>
</feature>
<feature type="domain" description="PAS" evidence="2">
    <location>
        <begin position="111"/>
        <end position="178"/>
    </location>
</feature>
<reference evidence="3" key="1">
    <citation type="journal article" date="2021" name="Genome Biol. Evol.">
        <title>A High-Quality Reference Genome for a Parasitic Bivalve with Doubly Uniparental Inheritance (Bivalvia: Unionida).</title>
        <authorList>
            <person name="Smith C.H."/>
        </authorList>
    </citation>
    <scope>NUCLEOTIDE SEQUENCE</scope>
    <source>
        <strain evidence="3">CHS0354</strain>
    </source>
</reference>
<dbReference type="FunFam" id="3.30.450.20:FF:000059">
    <property type="entry name" value="PAS domain containing serine/threonine kinase"/>
    <property type="match status" value="1"/>
</dbReference>
<dbReference type="NCBIfam" id="TIGR00229">
    <property type="entry name" value="sensory_box"/>
    <property type="match status" value="1"/>
</dbReference>
<dbReference type="Pfam" id="PF13426">
    <property type="entry name" value="PAS_9"/>
    <property type="match status" value="3"/>
</dbReference>
<feature type="region of interest" description="Disordered" evidence="1">
    <location>
        <begin position="931"/>
        <end position="960"/>
    </location>
</feature>
<feature type="region of interest" description="Disordered" evidence="1">
    <location>
        <begin position="665"/>
        <end position="736"/>
    </location>
</feature>
<feature type="compositionally biased region" description="Acidic residues" evidence="1">
    <location>
        <begin position="945"/>
        <end position="954"/>
    </location>
</feature>
<feature type="region of interest" description="Disordered" evidence="1">
    <location>
        <begin position="755"/>
        <end position="785"/>
    </location>
</feature>
<feature type="compositionally biased region" description="Acidic residues" evidence="1">
    <location>
        <begin position="629"/>
        <end position="638"/>
    </location>
</feature>
<accession>A0AAE0RUA9</accession>
<feature type="compositionally biased region" description="Basic and acidic residues" evidence="1">
    <location>
        <begin position="931"/>
        <end position="944"/>
    </location>
</feature>
<dbReference type="Proteomes" id="UP001195483">
    <property type="component" value="Unassembled WGS sequence"/>
</dbReference>
<gene>
    <name evidence="3" type="ORF">CHS0354_022096</name>
</gene>
<reference evidence="3" key="2">
    <citation type="journal article" date="2021" name="Genome Biol. Evol.">
        <title>Developing a high-quality reference genome for a parasitic bivalve with doubly uniparental inheritance (Bivalvia: Unionida).</title>
        <authorList>
            <person name="Smith C.H."/>
        </authorList>
    </citation>
    <scope>NUCLEOTIDE SEQUENCE</scope>
    <source>
        <strain evidence="3">CHS0354</strain>
        <tissue evidence="3">Mantle</tissue>
    </source>
</reference>
<proteinExistence type="predicted"/>
<feature type="region of interest" description="Disordered" evidence="1">
    <location>
        <begin position="30"/>
        <end position="56"/>
    </location>
</feature>
<dbReference type="AlphaFoldDB" id="A0AAE0RUA9"/>
<dbReference type="Gene3D" id="3.30.200.20">
    <property type="entry name" value="Phosphorylase Kinase, domain 1"/>
    <property type="match status" value="1"/>
</dbReference>
<dbReference type="CDD" id="cd00130">
    <property type="entry name" value="PAS"/>
    <property type="match status" value="2"/>
</dbReference>
<evidence type="ECO:0000259" key="2">
    <source>
        <dbReference type="SMART" id="SM00091"/>
    </source>
</evidence>
<dbReference type="SMART" id="SM00091">
    <property type="entry name" value="PAS"/>
    <property type="match status" value="2"/>
</dbReference>
<keyword evidence="4" id="KW-1185">Reference proteome</keyword>
<organism evidence="3 4">
    <name type="scientific">Potamilus streckersoni</name>
    <dbReference type="NCBI Taxonomy" id="2493646"/>
    <lineage>
        <taxon>Eukaryota</taxon>
        <taxon>Metazoa</taxon>
        <taxon>Spiralia</taxon>
        <taxon>Lophotrochozoa</taxon>
        <taxon>Mollusca</taxon>
        <taxon>Bivalvia</taxon>
        <taxon>Autobranchia</taxon>
        <taxon>Heteroconchia</taxon>
        <taxon>Palaeoheterodonta</taxon>
        <taxon>Unionida</taxon>
        <taxon>Unionoidea</taxon>
        <taxon>Unionidae</taxon>
        <taxon>Ambleminae</taxon>
        <taxon>Lampsilini</taxon>
        <taxon>Potamilus</taxon>
    </lineage>
</organism>
<protein>
    <recommendedName>
        <fullName evidence="2">PAS domain-containing protein</fullName>
    </recommendedName>
</protein>
<evidence type="ECO:0000313" key="4">
    <source>
        <dbReference type="Proteomes" id="UP001195483"/>
    </source>
</evidence>
<comment type="caution">
    <text evidence="3">The sequence shown here is derived from an EMBL/GenBank/DDBJ whole genome shotgun (WGS) entry which is preliminary data.</text>
</comment>